<evidence type="ECO:0000259" key="3">
    <source>
        <dbReference type="PROSITE" id="PS50977"/>
    </source>
</evidence>
<evidence type="ECO:0000256" key="2">
    <source>
        <dbReference type="PROSITE-ProRule" id="PRU00335"/>
    </source>
</evidence>
<dbReference type="SUPFAM" id="SSF48498">
    <property type="entry name" value="Tetracyclin repressor-like, C-terminal domain"/>
    <property type="match status" value="1"/>
</dbReference>
<organism evidence="4 5">
    <name type="scientific">Solidesulfovibrio magneticus str. Maddingley MBC34</name>
    <dbReference type="NCBI Taxonomy" id="1206767"/>
    <lineage>
        <taxon>Bacteria</taxon>
        <taxon>Pseudomonadati</taxon>
        <taxon>Thermodesulfobacteriota</taxon>
        <taxon>Desulfovibrionia</taxon>
        <taxon>Desulfovibrionales</taxon>
        <taxon>Desulfovibrionaceae</taxon>
        <taxon>Solidesulfovibrio</taxon>
    </lineage>
</organism>
<reference evidence="4 5" key="1">
    <citation type="submission" date="2012-07" db="EMBL/GenBank/DDBJ databases">
        <title>Draft genome sequence of Desulfovibrio magneticus str. Maddingley MBC34 obtained from a metagenomic sequence of a methanogenic enrichment isolated from coal-seam formation water in Victoria, Australia.</title>
        <authorList>
            <person name="Greenfield P."/>
            <person name="Hendry P."/>
            <person name="Li D."/>
            <person name="Rosewarne C.P."/>
            <person name="Tran-Dinh N."/>
            <person name="Elbourne L.D.H."/>
            <person name="Paulsen I.T."/>
            <person name="Midgley D.J."/>
        </authorList>
    </citation>
    <scope>NUCLEOTIDE SEQUENCE [LARGE SCALE GENOMIC DNA]</scope>
    <source>
        <strain evidence="5">Maddingley MBC34</strain>
    </source>
</reference>
<evidence type="ECO:0000256" key="1">
    <source>
        <dbReference type="ARBA" id="ARBA00023125"/>
    </source>
</evidence>
<keyword evidence="1 2" id="KW-0238">DNA-binding</keyword>
<dbReference type="Pfam" id="PF00440">
    <property type="entry name" value="TetR_N"/>
    <property type="match status" value="1"/>
</dbReference>
<protein>
    <submittedName>
        <fullName evidence="4">Transcriptional regulator</fullName>
    </submittedName>
</protein>
<evidence type="ECO:0000313" key="5">
    <source>
        <dbReference type="Proteomes" id="UP000006272"/>
    </source>
</evidence>
<dbReference type="AlphaFoldDB" id="K6GIT7"/>
<dbReference type="GO" id="GO:0000976">
    <property type="term" value="F:transcription cis-regulatory region binding"/>
    <property type="evidence" value="ECO:0007669"/>
    <property type="project" value="TreeGrafter"/>
</dbReference>
<dbReference type="InterPro" id="IPR013573">
    <property type="entry name" value="Tscrpt_reg_YcdC_C"/>
</dbReference>
<sequence length="256" mass="27504">MVDIFPYPLNNTYRLASSSAFAVPIPSPALKAAPSPKTAPALEHGRRTVIDYASPTVARILDAAESLFAADCFAGTRMDDIAAKAGVNKATLYYHIGGKEKIYEVVLYRHIKAFADVLEKRLEGLDDPVEALLEIVRHHAEAAIADNRASRTVAHELAGGSPRMTPDIVAQYARVYAATARAMTAGAAAGRLRDIHPSLAHLLISGPLFVSAIKRRATPLQANDATLAPRSEPSLEDLAPLLEQLVRDFLALPPTP</sequence>
<dbReference type="Gene3D" id="1.10.357.10">
    <property type="entry name" value="Tetracycline Repressor, domain 2"/>
    <property type="match status" value="1"/>
</dbReference>
<evidence type="ECO:0000313" key="4">
    <source>
        <dbReference type="EMBL" id="EKO41014.1"/>
    </source>
</evidence>
<dbReference type="SUPFAM" id="SSF46689">
    <property type="entry name" value="Homeodomain-like"/>
    <property type="match status" value="1"/>
</dbReference>
<gene>
    <name evidence="4" type="ORF">B193_0262</name>
</gene>
<name>K6GIT7_9BACT</name>
<feature type="DNA-binding region" description="H-T-H motif" evidence="2">
    <location>
        <begin position="77"/>
        <end position="96"/>
    </location>
</feature>
<dbReference type="InterPro" id="IPR050109">
    <property type="entry name" value="HTH-type_TetR-like_transc_reg"/>
</dbReference>
<dbReference type="InterPro" id="IPR036271">
    <property type="entry name" value="Tet_transcr_reg_TetR-rel_C_sf"/>
</dbReference>
<dbReference type="PROSITE" id="PS50977">
    <property type="entry name" value="HTH_TETR_2"/>
    <property type="match status" value="1"/>
</dbReference>
<dbReference type="Pfam" id="PF08362">
    <property type="entry name" value="TetR_C_3"/>
    <property type="match status" value="1"/>
</dbReference>
<dbReference type="InterPro" id="IPR009057">
    <property type="entry name" value="Homeodomain-like_sf"/>
</dbReference>
<dbReference type="PANTHER" id="PTHR30055:SF223">
    <property type="entry name" value="HTH-TYPE TRANSCRIPTIONAL REGULATOR UIDR"/>
    <property type="match status" value="1"/>
</dbReference>
<dbReference type="PRINTS" id="PR00455">
    <property type="entry name" value="HTHTETR"/>
</dbReference>
<dbReference type="PATRIC" id="fig|1206767.3.peg.240"/>
<dbReference type="EMBL" id="ALAO01000029">
    <property type="protein sequence ID" value="EKO41014.1"/>
    <property type="molecule type" value="Genomic_DNA"/>
</dbReference>
<proteinExistence type="predicted"/>
<feature type="domain" description="HTH tetR-type" evidence="3">
    <location>
        <begin position="54"/>
        <end position="114"/>
    </location>
</feature>
<dbReference type="PANTHER" id="PTHR30055">
    <property type="entry name" value="HTH-TYPE TRANSCRIPTIONAL REGULATOR RUTR"/>
    <property type="match status" value="1"/>
</dbReference>
<dbReference type="GO" id="GO:0003700">
    <property type="term" value="F:DNA-binding transcription factor activity"/>
    <property type="evidence" value="ECO:0007669"/>
    <property type="project" value="TreeGrafter"/>
</dbReference>
<dbReference type="Proteomes" id="UP000006272">
    <property type="component" value="Unassembled WGS sequence"/>
</dbReference>
<accession>K6GIT7</accession>
<dbReference type="GO" id="GO:0045892">
    <property type="term" value="P:negative regulation of DNA-templated transcription"/>
    <property type="evidence" value="ECO:0007669"/>
    <property type="project" value="InterPro"/>
</dbReference>
<comment type="caution">
    <text evidence="4">The sequence shown here is derived from an EMBL/GenBank/DDBJ whole genome shotgun (WGS) entry which is preliminary data.</text>
</comment>
<dbReference type="InterPro" id="IPR001647">
    <property type="entry name" value="HTH_TetR"/>
</dbReference>